<evidence type="ECO:0000313" key="1">
    <source>
        <dbReference type="EMBL" id="KAK3358856.1"/>
    </source>
</evidence>
<protein>
    <submittedName>
        <fullName evidence="1">Uncharacterized protein</fullName>
    </submittedName>
</protein>
<reference evidence="1" key="2">
    <citation type="submission" date="2023-06" db="EMBL/GenBank/DDBJ databases">
        <authorList>
            <consortium name="Lawrence Berkeley National Laboratory"/>
            <person name="Haridas S."/>
            <person name="Hensen N."/>
            <person name="Bonometti L."/>
            <person name="Westerberg I."/>
            <person name="Brannstrom I.O."/>
            <person name="Guillou S."/>
            <person name="Cros-Aarteil S."/>
            <person name="Calhoun S."/>
            <person name="Kuo A."/>
            <person name="Mondo S."/>
            <person name="Pangilinan J."/>
            <person name="Riley R."/>
            <person name="Labutti K."/>
            <person name="Andreopoulos B."/>
            <person name="Lipzen A."/>
            <person name="Chen C."/>
            <person name="Yanf M."/>
            <person name="Daum C."/>
            <person name="Ng V."/>
            <person name="Clum A."/>
            <person name="Steindorff A."/>
            <person name="Ohm R."/>
            <person name="Martin F."/>
            <person name="Silar P."/>
            <person name="Natvig D."/>
            <person name="Lalanne C."/>
            <person name="Gautier V."/>
            <person name="Ament-Velasquez S.L."/>
            <person name="Kruys A."/>
            <person name="Hutchinson M.I."/>
            <person name="Powell A.J."/>
            <person name="Barry K."/>
            <person name="Miller A.N."/>
            <person name="Grigoriev I.V."/>
            <person name="Debuchy R."/>
            <person name="Gladieux P."/>
            <person name="Thoren M.H."/>
            <person name="Johannesson H."/>
        </authorList>
    </citation>
    <scope>NUCLEOTIDE SEQUENCE</scope>
    <source>
        <strain evidence="1">CBS 955.72</strain>
    </source>
</reference>
<keyword evidence="2" id="KW-1185">Reference proteome</keyword>
<dbReference type="PROSITE" id="PS51257">
    <property type="entry name" value="PROKAR_LIPOPROTEIN"/>
    <property type="match status" value="1"/>
</dbReference>
<gene>
    <name evidence="1" type="ORF">B0T25DRAFT_78056</name>
</gene>
<evidence type="ECO:0000313" key="2">
    <source>
        <dbReference type="Proteomes" id="UP001275084"/>
    </source>
</evidence>
<proteinExistence type="predicted"/>
<dbReference type="AlphaFoldDB" id="A0AAJ0HP31"/>
<sequence>MTLTKPSSLQHTQDRQSLFLSALLLSFSCLPASPHRFCIIATVLVFSSRRYTSVAYIFSLASIVELRYSIFDNVL</sequence>
<dbReference type="Proteomes" id="UP001275084">
    <property type="component" value="Unassembled WGS sequence"/>
</dbReference>
<comment type="caution">
    <text evidence="1">The sequence shown here is derived from an EMBL/GenBank/DDBJ whole genome shotgun (WGS) entry which is preliminary data.</text>
</comment>
<organism evidence="1 2">
    <name type="scientific">Lasiosphaeria hispida</name>
    <dbReference type="NCBI Taxonomy" id="260671"/>
    <lineage>
        <taxon>Eukaryota</taxon>
        <taxon>Fungi</taxon>
        <taxon>Dikarya</taxon>
        <taxon>Ascomycota</taxon>
        <taxon>Pezizomycotina</taxon>
        <taxon>Sordariomycetes</taxon>
        <taxon>Sordariomycetidae</taxon>
        <taxon>Sordariales</taxon>
        <taxon>Lasiosphaeriaceae</taxon>
        <taxon>Lasiosphaeria</taxon>
    </lineage>
</organism>
<dbReference type="EMBL" id="JAUIQD010000002">
    <property type="protein sequence ID" value="KAK3358856.1"/>
    <property type="molecule type" value="Genomic_DNA"/>
</dbReference>
<accession>A0AAJ0HP31</accession>
<reference evidence="1" key="1">
    <citation type="journal article" date="2023" name="Mol. Phylogenet. Evol.">
        <title>Genome-scale phylogeny and comparative genomics of the fungal order Sordariales.</title>
        <authorList>
            <person name="Hensen N."/>
            <person name="Bonometti L."/>
            <person name="Westerberg I."/>
            <person name="Brannstrom I.O."/>
            <person name="Guillou S."/>
            <person name="Cros-Aarteil S."/>
            <person name="Calhoun S."/>
            <person name="Haridas S."/>
            <person name="Kuo A."/>
            <person name="Mondo S."/>
            <person name="Pangilinan J."/>
            <person name="Riley R."/>
            <person name="LaButti K."/>
            <person name="Andreopoulos B."/>
            <person name="Lipzen A."/>
            <person name="Chen C."/>
            <person name="Yan M."/>
            <person name="Daum C."/>
            <person name="Ng V."/>
            <person name="Clum A."/>
            <person name="Steindorff A."/>
            <person name="Ohm R.A."/>
            <person name="Martin F."/>
            <person name="Silar P."/>
            <person name="Natvig D.O."/>
            <person name="Lalanne C."/>
            <person name="Gautier V."/>
            <person name="Ament-Velasquez S.L."/>
            <person name="Kruys A."/>
            <person name="Hutchinson M.I."/>
            <person name="Powell A.J."/>
            <person name="Barry K."/>
            <person name="Miller A.N."/>
            <person name="Grigoriev I.V."/>
            <person name="Debuchy R."/>
            <person name="Gladieux P."/>
            <person name="Hiltunen Thoren M."/>
            <person name="Johannesson H."/>
        </authorList>
    </citation>
    <scope>NUCLEOTIDE SEQUENCE</scope>
    <source>
        <strain evidence="1">CBS 955.72</strain>
    </source>
</reference>
<name>A0AAJ0HP31_9PEZI</name>